<keyword evidence="2" id="KW-1185">Reference proteome</keyword>
<name>A0A0C2MUY9_THEKT</name>
<protein>
    <submittedName>
        <fullName evidence="1">Uncharacterized protein</fullName>
    </submittedName>
</protein>
<dbReference type="AlphaFoldDB" id="A0A0C2MUY9"/>
<dbReference type="EMBL" id="JWZT01003808">
    <property type="protein sequence ID" value="KII65482.1"/>
    <property type="molecule type" value="Genomic_DNA"/>
</dbReference>
<sequence>MPLMWFLNIKLTTDNLFNGNDLATEALSRSFVELLHKKSDKTIDAAISRPHFVRPILEKFSKGLVVVSRNITVPIVRMINHHMNNLMKRNIPTDPFISLDYIFGNQFQLISQLSNQNSRRYVTLTINVIKFRQNNKIHFDIV</sequence>
<reference evidence="1 2" key="1">
    <citation type="journal article" date="2014" name="Genome Biol. Evol.">
        <title>The genome of the myxosporean Thelohanellus kitauei shows adaptations to nutrient acquisition within its fish host.</title>
        <authorList>
            <person name="Yang Y."/>
            <person name="Xiong J."/>
            <person name="Zhou Z."/>
            <person name="Huo F."/>
            <person name="Miao W."/>
            <person name="Ran C."/>
            <person name="Liu Y."/>
            <person name="Zhang J."/>
            <person name="Feng J."/>
            <person name="Wang M."/>
            <person name="Wang M."/>
            <person name="Wang L."/>
            <person name="Yao B."/>
        </authorList>
    </citation>
    <scope>NUCLEOTIDE SEQUENCE [LARGE SCALE GENOMIC DNA]</scope>
    <source>
        <strain evidence="1">Wuqing</strain>
    </source>
</reference>
<organism evidence="1 2">
    <name type="scientific">Thelohanellus kitauei</name>
    <name type="common">Myxosporean</name>
    <dbReference type="NCBI Taxonomy" id="669202"/>
    <lineage>
        <taxon>Eukaryota</taxon>
        <taxon>Metazoa</taxon>
        <taxon>Cnidaria</taxon>
        <taxon>Myxozoa</taxon>
        <taxon>Myxosporea</taxon>
        <taxon>Bivalvulida</taxon>
        <taxon>Platysporina</taxon>
        <taxon>Myxobolidae</taxon>
        <taxon>Thelohanellus</taxon>
    </lineage>
</organism>
<evidence type="ECO:0000313" key="2">
    <source>
        <dbReference type="Proteomes" id="UP000031668"/>
    </source>
</evidence>
<evidence type="ECO:0000313" key="1">
    <source>
        <dbReference type="EMBL" id="KII65482.1"/>
    </source>
</evidence>
<gene>
    <name evidence="1" type="ORF">RF11_06998</name>
</gene>
<accession>A0A0C2MUY9</accession>
<proteinExistence type="predicted"/>
<comment type="caution">
    <text evidence="1">The sequence shown here is derived from an EMBL/GenBank/DDBJ whole genome shotgun (WGS) entry which is preliminary data.</text>
</comment>
<dbReference type="Proteomes" id="UP000031668">
    <property type="component" value="Unassembled WGS sequence"/>
</dbReference>